<dbReference type="SUPFAM" id="SSF103473">
    <property type="entry name" value="MFS general substrate transporter"/>
    <property type="match status" value="1"/>
</dbReference>
<feature type="transmembrane region" description="Helical" evidence="7">
    <location>
        <begin position="7"/>
        <end position="25"/>
    </location>
</feature>
<dbReference type="PANTHER" id="PTHR10434">
    <property type="entry name" value="1-ACYL-SN-GLYCEROL-3-PHOSPHATE ACYLTRANSFERASE"/>
    <property type="match status" value="1"/>
</dbReference>
<comment type="pathway">
    <text evidence="1">Lipid metabolism.</text>
</comment>
<evidence type="ECO:0000256" key="7">
    <source>
        <dbReference type="SAM" id="Phobius"/>
    </source>
</evidence>
<organism evidence="9 10">
    <name type="scientific">Candidatus Thiopontia autotrophica</name>
    <dbReference type="NCBI Taxonomy" id="2841688"/>
    <lineage>
        <taxon>Bacteria</taxon>
        <taxon>Pseudomonadati</taxon>
        <taxon>Pseudomonadota</taxon>
        <taxon>Gammaproteobacteria</taxon>
        <taxon>Candidatus Thiopontia</taxon>
    </lineage>
</organism>
<dbReference type="SMART" id="SM00563">
    <property type="entry name" value="PlsC"/>
    <property type="match status" value="1"/>
</dbReference>
<evidence type="ECO:0000256" key="1">
    <source>
        <dbReference type="ARBA" id="ARBA00005189"/>
    </source>
</evidence>
<sequence length="605" mass="66655">MGKLTPYLWVLFLNAFVDLGHKITIQNSVFKVYDGEMQIVLTALVNALILIPFILLVTPAGIISDRLPKVEVMRRSAGVAVIIALLITLSYYQGWFEAAFFMTLLLAIQSAFFSPAKYGYIREHVGMRGLTSANGVVQAVTIIAILLGMFFFSFLFELMLTNSSPDGGSAYLQTIAPLGWLLVALSLVEWRIARYLPEGEYKVVPEIHGGHTLGLIREHSVIWYSILGLSLFWGISQVSIAAFPAFAKETLQVTNTLVIQGVLASAGGGILLGSLMVTWLSRGYIETGLIPVGAVGVAIALSAVPGAESLHSLTLLFFLMGVSGGLLIVPLNALIQFYAKSSRLGRILAGNNWVQNIVMLLFLGVTMGVALLSFETTVNPATLFWGIAMVAWAAIGVAFIRRPRETITSLIRMLVRVLFRCRYRIDAVGVTNIPSQKGALLLGNHISWLDWAMLQAVSPRPIRFVMEYSIYQKPSLKWFLDLFEVIPISAERSRQPLEEAKRCLQSGDLVCLFPEGAISHDGCLGKFRRGFEMIVDDSGAVIVPFYIEGLWGSRFSRADMDERSLYATGWRRREVQVLFGEPVSSTVKADELRLLVAALSSRDCD</sequence>
<dbReference type="InterPro" id="IPR011701">
    <property type="entry name" value="MFS"/>
</dbReference>
<evidence type="ECO:0000313" key="9">
    <source>
        <dbReference type="EMBL" id="MBC8519548.1"/>
    </source>
</evidence>
<dbReference type="Proteomes" id="UP000654401">
    <property type="component" value="Unassembled WGS sequence"/>
</dbReference>
<dbReference type="GO" id="GO:0006654">
    <property type="term" value="P:phosphatidic acid biosynthetic process"/>
    <property type="evidence" value="ECO:0007669"/>
    <property type="project" value="TreeGrafter"/>
</dbReference>
<feature type="domain" description="Phospholipid/glycerol acyltransferase" evidence="8">
    <location>
        <begin position="439"/>
        <end position="550"/>
    </location>
</feature>
<feature type="transmembrane region" description="Helical" evidence="7">
    <location>
        <begin position="37"/>
        <end position="63"/>
    </location>
</feature>
<feature type="transmembrane region" description="Helical" evidence="7">
    <location>
        <begin position="356"/>
        <end position="374"/>
    </location>
</feature>
<dbReference type="SUPFAM" id="SSF69593">
    <property type="entry name" value="Glycerol-3-phosphate (1)-acyltransferase"/>
    <property type="match status" value="1"/>
</dbReference>
<keyword evidence="3 7" id="KW-0812">Transmembrane</keyword>
<dbReference type="CDD" id="cd07989">
    <property type="entry name" value="LPLAT_AGPAT-like"/>
    <property type="match status" value="1"/>
</dbReference>
<evidence type="ECO:0000313" key="10">
    <source>
        <dbReference type="Proteomes" id="UP000654401"/>
    </source>
</evidence>
<evidence type="ECO:0000256" key="5">
    <source>
        <dbReference type="ARBA" id="ARBA00023136"/>
    </source>
</evidence>
<evidence type="ECO:0000256" key="4">
    <source>
        <dbReference type="ARBA" id="ARBA00022989"/>
    </source>
</evidence>
<evidence type="ECO:0000256" key="2">
    <source>
        <dbReference type="ARBA" id="ARBA00022679"/>
    </source>
</evidence>
<dbReference type="GO" id="GO:0022857">
    <property type="term" value="F:transmembrane transporter activity"/>
    <property type="evidence" value="ECO:0007669"/>
    <property type="project" value="InterPro"/>
</dbReference>
<gene>
    <name evidence="9" type="ORF">H8D24_03970</name>
</gene>
<reference evidence="9 10" key="1">
    <citation type="submission" date="2020-08" db="EMBL/GenBank/DDBJ databases">
        <title>Bridging the membrane lipid divide: bacteria of the FCB group superphylum have the potential to synthesize archaeal ether lipids.</title>
        <authorList>
            <person name="Villanueva L."/>
            <person name="Von Meijenfeldt F.A.B."/>
            <person name="Westbye A.B."/>
            <person name="Yadav S."/>
            <person name="Hopmans E.C."/>
            <person name="Dutilh B.E."/>
            <person name="Sinninghe Damste J.S."/>
        </authorList>
    </citation>
    <scope>NUCLEOTIDE SEQUENCE [LARGE SCALE GENOMIC DNA]</scope>
    <source>
        <strain evidence="9">NIOZ-UU100</strain>
    </source>
</reference>
<dbReference type="EMBL" id="JACNFK010000024">
    <property type="protein sequence ID" value="MBC8519548.1"/>
    <property type="molecule type" value="Genomic_DNA"/>
</dbReference>
<dbReference type="AlphaFoldDB" id="A0A8J6NZA8"/>
<feature type="transmembrane region" description="Helical" evidence="7">
    <location>
        <begin position="75"/>
        <end position="92"/>
    </location>
</feature>
<dbReference type="PANTHER" id="PTHR10434:SF15">
    <property type="entry name" value="PHOSPHOLIPID_GLYCEROL ACYLTRANSFERASE DOMAIN-CONTAINING PROTEIN"/>
    <property type="match status" value="1"/>
</dbReference>
<dbReference type="GO" id="GO:0003841">
    <property type="term" value="F:1-acylglycerol-3-phosphate O-acyltransferase activity"/>
    <property type="evidence" value="ECO:0007669"/>
    <property type="project" value="TreeGrafter"/>
</dbReference>
<evidence type="ECO:0000259" key="8">
    <source>
        <dbReference type="SMART" id="SM00563"/>
    </source>
</evidence>
<evidence type="ECO:0000256" key="6">
    <source>
        <dbReference type="ARBA" id="ARBA00023315"/>
    </source>
</evidence>
<feature type="transmembrane region" description="Helical" evidence="7">
    <location>
        <begin position="287"/>
        <end position="307"/>
    </location>
</feature>
<feature type="transmembrane region" description="Helical" evidence="7">
    <location>
        <begin position="136"/>
        <end position="156"/>
    </location>
</feature>
<dbReference type="Pfam" id="PF07690">
    <property type="entry name" value="MFS_1"/>
    <property type="match status" value="1"/>
</dbReference>
<dbReference type="InterPro" id="IPR002123">
    <property type="entry name" value="Plipid/glycerol_acylTrfase"/>
</dbReference>
<evidence type="ECO:0000256" key="3">
    <source>
        <dbReference type="ARBA" id="ARBA00022692"/>
    </source>
</evidence>
<dbReference type="Gene3D" id="1.20.1250.20">
    <property type="entry name" value="MFS general substrate transporter like domains"/>
    <property type="match status" value="1"/>
</dbReference>
<feature type="transmembrane region" description="Helical" evidence="7">
    <location>
        <begin position="98"/>
        <end position="116"/>
    </location>
</feature>
<dbReference type="CDD" id="cd06173">
    <property type="entry name" value="MFS_MefA_like"/>
    <property type="match status" value="1"/>
</dbReference>
<name>A0A8J6NZA8_9GAMM</name>
<accession>A0A8J6NZA8</accession>
<feature type="transmembrane region" description="Helical" evidence="7">
    <location>
        <begin position="221"/>
        <end position="246"/>
    </location>
</feature>
<feature type="transmembrane region" description="Helical" evidence="7">
    <location>
        <begin position="380"/>
        <end position="400"/>
    </location>
</feature>
<keyword evidence="4 7" id="KW-1133">Transmembrane helix</keyword>
<keyword evidence="5 7" id="KW-0472">Membrane</keyword>
<feature type="transmembrane region" description="Helical" evidence="7">
    <location>
        <begin position="168"/>
        <end position="188"/>
    </location>
</feature>
<comment type="caution">
    <text evidence="9">The sequence shown here is derived from an EMBL/GenBank/DDBJ whole genome shotgun (WGS) entry which is preliminary data.</text>
</comment>
<keyword evidence="6" id="KW-0012">Acyltransferase</keyword>
<proteinExistence type="predicted"/>
<feature type="transmembrane region" description="Helical" evidence="7">
    <location>
        <begin position="313"/>
        <end position="335"/>
    </location>
</feature>
<keyword evidence="2" id="KW-0808">Transferase</keyword>
<dbReference type="InterPro" id="IPR036259">
    <property type="entry name" value="MFS_trans_sf"/>
</dbReference>
<protein>
    <submittedName>
        <fullName evidence="9">MFS transporter</fullName>
    </submittedName>
</protein>
<feature type="transmembrane region" description="Helical" evidence="7">
    <location>
        <begin position="258"/>
        <end position="280"/>
    </location>
</feature>
<dbReference type="Pfam" id="PF01553">
    <property type="entry name" value="Acyltransferase"/>
    <property type="match status" value="1"/>
</dbReference>